<dbReference type="KEGG" id="pno:SNOG_13249"/>
<name>Q0U4R5_PHANO</name>
<dbReference type="InParanoid" id="Q0U4R5"/>
<organism evidence="1 2">
    <name type="scientific">Phaeosphaeria nodorum (strain SN15 / ATCC MYA-4574 / FGSC 10173)</name>
    <name type="common">Glume blotch fungus</name>
    <name type="synonym">Parastagonospora nodorum</name>
    <dbReference type="NCBI Taxonomy" id="321614"/>
    <lineage>
        <taxon>Eukaryota</taxon>
        <taxon>Fungi</taxon>
        <taxon>Dikarya</taxon>
        <taxon>Ascomycota</taxon>
        <taxon>Pezizomycotina</taxon>
        <taxon>Dothideomycetes</taxon>
        <taxon>Pleosporomycetidae</taxon>
        <taxon>Pleosporales</taxon>
        <taxon>Pleosporineae</taxon>
        <taxon>Phaeosphaeriaceae</taxon>
        <taxon>Parastagonospora</taxon>
    </lineage>
</organism>
<gene>
    <name evidence="1" type="ORF">SNOG_13249</name>
</gene>
<reference evidence="2" key="1">
    <citation type="journal article" date="2007" name="Plant Cell">
        <title>Dothideomycete-plant interactions illuminated by genome sequencing and EST analysis of the wheat pathogen Stagonospora nodorum.</title>
        <authorList>
            <person name="Hane J.K."/>
            <person name="Lowe R.G."/>
            <person name="Solomon P.S."/>
            <person name="Tan K.C."/>
            <person name="Schoch C.L."/>
            <person name="Spatafora J.W."/>
            <person name="Crous P.W."/>
            <person name="Kodira C."/>
            <person name="Birren B.W."/>
            <person name="Galagan J.E."/>
            <person name="Torriani S.F."/>
            <person name="McDonald B.A."/>
            <person name="Oliver R.P."/>
        </authorList>
    </citation>
    <scope>NUCLEOTIDE SEQUENCE [LARGE SCALE GENOMIC DNA]</scope>
    <source>
        <strain evidence="2">SN15 / ATCC MYA-4574 / FGSC 10173</strain>
    </source>
</reference>
<dbReference type="Proteomes" id="UP000001055">
    <property type="component" value="Unassembled WGS sequence"/>
</dbReference>
<dbReference type="EMBL" id="CH445349">
    <property type="protein sequence ID" value="EAT79576.1"/>
    <property type="molecule type" value="Genomic_DNA"/>
</dbReference>
<evidence type="ECO:0000313" key="2">
    <source>
        <dbReference type="Proteomes" id="UP000001055"/>
    </source>
</evidence>
<sequence>MVVRNLHLTLITLESKVIGSAHSLTILSVLDVVLVYHGSALLGWELRISLTKGRKITYQGAE</sequence>
<proteinExistence type="predicted"/>
<dbReference type="HOGENOM" id="CLU_2904936_0_0_1"/>
<accession>Q0U4R5</accession>
<dbReference type="GeneID" id="5980375"/>
<dbReference type="AlphaFoldDB" id="Q0U4R5"/>
<dbReference type="RefSeq" id="XP_001803460.1">
    <property type="nucleotide sequence ID" value="XM_001803408.1"/>
</dbReference>
<evidence type="ECO:0000313" key="1">
    <source>
        <dbReference type="EMBL" id="EAT79576.1"/>
    </source>
</evidence>
<protein>
    <submittedName>
        <fullName evidence="1">Uncharacterized protein</fullName>
    </submittedName>
</protein>